<protein>
    <submittedName>
        <fullName evidence="1">Uncharacterized protein</fullName>
    </submittedName>
</protein>
<gene>
    <name evidence="1" type="ORF">J4P90_13035</name>
</gene>
<dbReference type="EMBL" id="JAGDQJ010000014">
    <property type="protein sequence ID" value="MBO1626146.1"/>
    <property type="molecule type" value="Genomic_DNA"/>
</dbReference>
<dbReference type="Proteomes" id="UP000677611">
    <property type="component" value="Unassembled WGS sequence"/>
</dbReference>
<sequence length="397" mass="47261">MGRLDLVTNIEQVKRNIIQYNKELQENKMTIRPNFIQQWYYIMELDMFGPSRYIGYQNVDILQYRDCHNLDGGKTTYAMKKWFDLYEEPILFEKISDKLIDYLAQFDLDVRRNPEKLPSFQLNLLKEDIPKLEQLYLSNEVLIAETTVCQNCHKSFHEEPFYAHNERGPYCSQKCLPKDILDEYKAAEYVNYVEKYREFIDTYNEIENIEMQNDLINAIELVVNTMEKHMVKESKTDYVLFIQQLAHKFEALQYNTTDYYVDNTHLDIQKAFSINWAMLGEEGFIEDQLTPLVDLLNDLLNTTSAQFELIHCKQLLVDLSSTNIIYYNRENVSLETDRLLEELYDQCYKYLDEYELHQDISIFIQNSLVAICPKCESYELLEHFSKNEDGLFCCKNC</sequence>
<proteinExistence type="predicted"/>
<organism evidence="1 2">
    <name type="scientific">Bacillus arachidis</name>
    <dbReference type="NCBI Taxonomy" id="2819290"/>
    <lineage>
        <taxon>Bacteria</taxon>
        <taxon>Bacillati</taxon>
        <taxon>Bacillota</taxon>
        <taxon>Bacilli</taxon>
        <taxon>Bacillales</taxon>
        <taxon>Bacillaceae</taxon>
        <taxon>Bacillus</taxon>
    </lineage>
</organism>
<keyword evidence="2" id="KW-1185">Reference proteome</keyword>
<evidence type="ECO:0000313" key="2">
    <source>
        <dbReference type="Proteomes" id="UP000677611"/>
    </source>
</evidence>
<evidence type="ECO:0000313" key="1">
    <source>
        <dbReference type="EMBL" id="MBO1626146.1"/>
    </source>
</evidence>
<dbReference type="RefSeq" id="WP_208017945.1">
    <property type="nucleotide sequence ID" value="NZ_JAGDQJ010000014.1"/>
</dbReference>
<reference evidence="1 2" key="1">
    <citation type="submission" date="2021-03" db="EMBL/GenBank/DDBJ databases">
        <title>Identification of novel Bacillus strains.</title>
        <authorList>
            <person name="Xiao Z."/>
            <person name="Li Y."/>
            <person name="Shen J."/>
        </authorList>
    </citation>
    <scope>NUCLEOTIDE SEQUENCE [LARGE SCALE GENOMIC DNA]</scope>
    <source>
        <strain evidence="1 2">SY8</strain>
    </source>
</reference>
<comment type="caution">
    <text evidence="1">The sequence shown here is derived from an EMBL/GenBank/DDBJ whole genome shotgun (WGS) entry which is preliminary data.</text>
</comment>
<name>A0ABS3P027_9BACI</name>
<accession>A0ABS3P027</accession>